<evidence type="ECO:0000313" key="1">
    <source>
        <dbReference type="EMBL" id="SDY15900.1"/>
    </source>
</evidence>
<evidence type="ECO:0000313" key="2">
    <source>
        <dbReference type="Proteomes" id="UP000199515"/>
    </source>
</evidence>
<sequence>MPDGFDTQSRAEKGTPAGDASGSFLAGIVAEPGPVDAATASVFRSNAEQVKSLAKQGKFAVNEAGGEHAKRAARVYLDGYASMKFGLAQLKEGPALGQGPYAQTVKRHVIGMIDGDQRSLVPAADDMQAGFEALIEAIDIAMRNYRETESAHDQALRKINPAK</sequence>
<gene>
    <name evidence="1" type="ORF">SAMN05421504_104703</name>
</gene>
<keyword evidence="2" id="KW-1185">Reference proteome</keyword>
<reference evidence="1 2" key="1">
    <citation type="submission" date="2016-10" db="EMBL/GenBank/DDBJ databases">
        <authorList>
            <person name="de Groot N.N."/>
        </authorList>
    </citation>
    <scope>NUCLEOTIDE SEQUENCE [LARGE SCALE GENOMIC DNA]</scope>
    <source>
        <strain evidence="1 2">CPCC 202699</strain>
    </source>
</reference>
<dbReference type="RefSeq" id="WP_091291710.1">
    <property type="nucleotide sequence ID" value="NZ_FNON01000004.1"/>
</dbReference>
<dbReference type="Proteomes" id="UP000199515">
    <property type="component" value="Unassembled WGS sequence"/>
</dbReference>
<accession>A0A1H3HKK2</accession>
<dbReference type="STRING" id="589385.SAMN05421504_104703"/>
<protein>
    <submittedName>
        <fullName evidence="1">Uncharacterized protein</fullName>
    </submittedName>
</protein>
<name>A0A1H3HKK2_9PSEU</name>
<dbReference type="OrthoDB" id="3618928at2"/>
<organism evidence="1 2">
    <name type="scientific">Amycolatopsis xylanica</name>
    <dbReference type="NCBI Taxonomy" id="589385"/>
    <lineage>
        <taxon>Bacteria</taxon>
        <taxon>Bacillati</taxon>
        <taxon>Actinomycetota</taxon>
        <taxon>Actinomycetes</taxon>
        <taxon>Pseudonocardiales</taxon>
        <taxon>Pseudonocardiaceae</taxon>
        <taxon>Amycolatopsis</taxon>
    </lineage>
</organism>
<proteinExistence type="predicted"/>
<dbReference type="EMBL" id="FNON01000004">
    <property type="protein sequence ID" value="SDY15900.1"/>
    <property type="molecule type" value="Genomic_DNA"/>
</dbReference>
<dbReference type="AlphaFoldDB" id="A0A1H3HKK2"/>